<dbReference type="GO" id="GO:0003677">
    <property type="term" value="F:DNA binding"/>
    <property type="evidence" value="ECO:0007669"/>
    <property type="project" value="UniProtKB-KW"/>
</dbReference>
<organism evidence="14 15">
    <name type="scientific">Ectocarpus siliculosus</name>
    <name type="common">Brown alga</name>
    <name type="synonym">Conferva siliculosa</name>
    <dbReference type="NCBI Taxonomy" id="2880"/>
    <lineage>
        <taxon>Eukaryota</taxon>
        <taxon>Sar</taxon>
        <taxon>Stramenopiles</taxon>
        <taxon>Ochrophyta</taxon>
        <taxon>PX clade</taxon>
        <taxon>Phaeophyceae</taxon>
        <taxon>Ectocarpales</taxon>
        <taxon>Ectocarpaceae</taxon>
        <taxon>Ectocarpus</taxon>
    </lineage>
</organism>
<protein>
    <submittedName>
        <fullName evidence="14">Uncharacterized protein</fullName>
    </submittedName>
</protein>
<keyword evidence="2" id="KW-0479">Metal-binding</keyword>
<dbReference type="PROSITE" id="PS51294">
    <property type="entry name" value="HTH_MYB"/>
    <property type="match status" value="1"/>
</dbReference>
<keyword evidence="8" id="KW-0804">Transcription</keyword>
<evidence type="ECO:0000256" key="7">
    <source>
        <dbReference type="ARBA" id="ARBA00023125"/>
    </source>
</evidence>
<evidence type="ECO:0000256" key="6">
    <source>
        <dbReference type="ARBA" id="ARBA00023049"/>
    </source>
</evidence>
<dbReference type="PROSITE" id="PS50090">
    <property type="entry name" value="MYB_LIKE"/>
    <property type="match status" value="1"/>
</dbReference>
<feature type="region of interest" description="Disordered" evidence="10">
    <location>
        <begin position="1"/>
        <end position="35"/>
    </location>
</feature>
<keyword evidence="15" id="KW-1185">Reference proteome</keyword>
<dbReference type="InterPro" id="IPR017884">
    <property type="entry name" value="SANT_dom"/>
</dbReference>
<feature type="region of interest" description="Disordered" evidence="10">
    <location>
        <begin position="233"/>
        <end position="308"/>
    </location>
</feature>
<evidence type="ECO:0000259" key="12">
    <source>
        <dbReference type="PROSITE" id="PS51293"/>
    </source>
</evidence>
<feature type="domain" description="Myb-like" evidence="11">
    <location>
        <begin position="26"/>
        <end position="76"/>
    </location>
</feature>
<feature type="region of interest" description="Disordered" evidence="10">
    <location>
        <begin position="474"/>
        <end position="494"/>
    </location>
</feature>
<evidence type="ECO:0000256" key="1">
    <source>
        <dbReference type="ARBA" id="ARBA00022670"/>
    </source>
</evidence>
<feature type="compositionally biased region" description="Low complexity" evidence="10">
    <location>
        <begin position="358"/>
        <end position="367"/>
    </location>
</feature>
<keyword evidence="4" id="KW-0862">Zinc</keyword>
<evidence type="ECO:0000313" key="14">
    <source>
        <dbReference type="EMBL" id="CBN78551.1"/>
    </source>
</evidence>
<evidence type="ECO:0000256" key="2">
    <source>
        <dbReference type="ARBA" id="ARBA00022723"/>
    </source>
</evidence>
<feature type="compositionally biased region" description="Polar residues" evidence="10">
    <location>
        <begin position="474"/>
        <end position="488"/>
    </location>
</feature>
<evidence type="ECO:0000256" key="3">
    <source>
        <dbReference type="ARBA" id="ARBA00022801"/>
    </source>
</evidence>
<dbReference type="SUPFAM" id="SSF46689">
    <property type="entry name" value="Homeodomain-like"/>
    <property type="match status" value="1"/>
</dbReference>
<feature type="domain" description="SANT" evidence="12">
    <location>
        <begin position="29"/>
        <end position="81"/>
    </location>
</feature>
<gene>
    <name evidence="14" type="ORF">Esi_0129_0053</name>
</gene>
<sequence length="676" mass="70069">MSSQLQVDDGAASSSDNLDNEGVCQPGNENTGRWTSDEHRLFLRGLELHGKGWKQIATLIQTRTVVQIRTHAQKYFQKLSKAQASGTSHLDPATLMSTMDAGKPRPASVSRNLRSSTMANSPAESEGRLMSLRKRRNRGRHPRHDDDQDYDTNSEESYDYARSSATTRTRRRRRSVSSGSSGGGGGGSSESEEEDGEGGGRGHRGVYRETALGATTTTTMMMMVRQAEEAPAFTVGGGNSGAHGAEFDEEEAEEELDESVDVEGHNSNNKNVGISSSLLHGGTAGTWSKRRPAKSHRPSPTKASKAAAIAAAGGAADARALAWEAAAAKAAAGEEGEEAAADGVVGGGSGTKRHRSESVSSSSNDASLGKTIKSLKRTGGSSQTTRISPTSVADVNSFMSFPVPQTERSDMAMHHLPQQLAPSWCTKPQDTWMAGAGLDMGGLEADDAGPFRWFIDERSLSAPGAFFQPPVETWSGSDTTDVSTSAGSDHQHHRTVVPEHLPSNTNKVDMSPGGVLTSDNTHNQEDVSIAKHRGMMEPIVPISDAAMASEVSRHVEADSATACAAAGCAGGASASAGGAGDGGHSLDITSGLWLDHPQEAHEAVASPLMYGLGLSAPANTGGAGGGGGAGGLGGGLSLPSLDEEEVLGFLACAEENSRQAAAAAAGGDADENDLLV</sequence>
<dbReference type="EMBL" id="FN649728">
    <property type="protein sequence ID" value="CBN78551.1"/>
    <property type="molecule type" value="Genomic_DNA"/>
</dbReference>
<evidence type="ECO:0000256" key="4">
    <source>
        <dbReference type="ARBA" id="ARBA00022833"/>
    </source>
</evidence>
<dbReference type="InterPro" id="IPR006447">
    <property type="entry name" value="Myb_dom_plants"/>
</dbReference>
<feature type="compositionally biased region" description="Polar residues" evidence="10">
    <location>
        <begin position="379"/>
        <end position="389"/>
    </location>
</feature>
<evidence type="ECO:0000313" key="15">
    <source>
        <dbReference type="Proteomes" id="UP000002630"/>
    </source>
</evidence>
<feature type="domain" description="HTH myb-type" evidence="13">
    <location>
        <begin position="30"/>
        <end position="80"/>
    </location>
</feature>
<dbReference type="EMBL" id="FN647931">
    <property type="protein sequence ID" value="CBN78551.1"/>
    <property type="molecule type" value="Genomic_DNA"/>
</dbReference>
<keyword evidence="6" id="KW-0482">Metalloprotease</keyword>
<dbReference type="PROSITE" id="PS51293">
    <property type="entry name" value="SANT"/>
    <property type="match status" value="1"/>
</dbReference>
<feature type="compositionally biased region" description="Polar residues" evidence="10">
    <location>
        <begin position="1"/>
        <end position="17"/>
    </location>
</feature>
<keyword evidence="5" id="KW-0805">Transcription regulation</keyword>
<feature type="region of interest" description="Disordered" evidence="10">
    <location>
        <begin position="81"/>
        <end position="209"/>
    </location>
</feature>
<proteinExistence type="predicted"/>
<evidence type="ECO:0000256" key="5">
    <source>
        <dbReference type="ARBA" id="ARBA00023015"/>
    </source>
</evidence>
<accession>D8LE34</accession>
<dbReference type="NCBIfam" id="TIGR01557">
    <property type="entry name" value="myb_SHAQKYF"/>
    <property type="match status" value="1"/>
</dbReference>
<dbReference type="AlphaFoldDB" id="D8LE34"/>
<feature type="compositionally biased region" description="Acidic residues" evidence="10">
    <location>
        <begin position="247"/>
        <end position="261"/>
    </location>
</feature>
<dbReference type="PANTHER" id="PTHR12802">
    <property type="entry name" value="SWI/SNF COMPLEX-RELATED"/>
    <property type="match status" value="1"/>
</dbReference>
<evidence type="ECO:0000259" key="11">
    <source>
        <dbReference type="PROSITE" id="PS50090"/>
    </source>
</evidence>
<keyword evidence="3" id="KW-0378">Hydrolase</keyword>
<keyword evidence="7" id="KW-0238">DNA-binding</keyword>
<evidence type="ECO:0000259" key="13">
    <source>
        <dbReference type="PROSITE" id="PS51294"/>
    </source>
</evidence>
<evidence type="ECO:0000256" key="9">
    <source>
        <dbReference type="ARBA" id="ARBA00023242"/>
    </source>
</evidence>
<evidence type="ECO:0000256" key="8">
    <source>
        <dbReference type="ARBA" id="ARBA00023163"/>
    </source>
</evidence>
<dbReference type="InParanoid" id="D8LE34"/>
<dbReference type="SMART" id="SM00717">
    <property type="entry name" value="SANT"/>
    <property type="match status" value="1"/>
</dbReference>
<evidence type="ECO:0000256" key="10">
    <source>
        <dbReference type="SAM" id="MobiDB-lite"/>
    </source>
</evidence>
<dbReference type="Proteomes" id="UP000002630">
    <property type="component" value="Linkage Group LG03"/>
</dbReference>
<dbReference type="GO" id="GO:0046872">
    <property type="term" value="F:metal ion binding"/>
    <property type="evidence" value="ECO:0007669"/>
    <property type="project" value="UniProtKB-KW"/>
</dbReference>
<feature type="compositionally biased region" description="Basic residues" evidence="10">
    <location>
        <begin position="131"/>
        <end position="142"/>
    </location>
</feature>
<dbReference type="CDD" id="cd00167">
    <property type="entry name" value="SANT"/>
    <property type="match status" value="1"/>
</dbReference>
<dbReference type="FunFam" id="1.10.10.60:FF:000151">
    <property type="entry name" value="histone H2A deubiquitinase MYSM1 isoform X2"/>
    <property type="match status" value="1"/>
</dbReference>
<dbReference type="InterPro" id="IPR017930">
    <property type="entry name" value="Myb_dom"/>
</dbReference>
<dbReference type="STRING" id="2880.D8LE34"/>
<feature type="compositionally biased region" description="Acidic residues" evidence="10">
    <location>
        <begin position="147"/>
        <end position="158"/>
    </location>
</feature>
<feature type="compositionally biased region" description="Polar residues" evidence="10">
    <location>
        <begin position="109"/>
        <end position="123"/>
    </location>
</feature>
<dbReference type="OrthoDB" id="118550at2759"/>
<dbReference type="GO" id="GO:0006508">
    <property type="term" value="P:proteolysis"/>
    <property type="evidence" value="ECO:0007669"/>
    <property type="project" value="UniProtKB-KW"/>
</dbReference>
<feature type="compositionally biased region" description="Basic residues" evidence="10">
    <location>
        <begin position="288"/>
        <end position="299"/>
    </location>
</feature>
<feature type="region of interest" description="Disordered" evidence="10">
    <location>
        <begin position="334"/>
        <end position="389"/>
    </location>
</feature>
<dbReference type="Gene3D" id="1.10.10.60">
    <property type="entry name" value="Homeodomain-like"/>
    <property type="match status" value="1"/>
</dbReference>
<keyword evidence="1" id="KW-0645">Protease</keyword>
<dbReference type="PANTHER" id="PTHR12802:SF155">
    <property type="entry name" value="DEUBIQUITINASE MYSM1"/>
    <property type="match status" value="1"/>
</dbReference>
<feature type="compositionally biased region" description="Polar residues" evidence="10">
    <location>
        <begin position="265"/>
        <end position="278"/>
    </location>
</feature>
<name>D8LE34_ECTSI</name>
<dbReference type="InterPro" id="IPR001005">
    <property type="entry name" value="SANT/Myb"/>
</dbReference>
<dbReference type="Pfam" id="PF00249">
    <property type="entry name" value="Myb_DNA-binding"/>
    <property type="match status" value="1"/>
</dbReference>
<keyword evidence="9" id="KW-0539">Nucleus</keyword>
<dbReference type="InterPro" id="IPR009057">
    <property type="entry name" value="Homeodomain-like_sf"/>
</dbReference>
<dbReference type="GO" id="GO:0008237">
    <property type="term" value="F:metallopeptidase activity"/>
    <property type="evidence" value="ECO:0007669"/>
    <property type="project" value="UniProtKB-KW"/>
</dbReference>
<reference evidence="14 15" key="1">
    <citation type="journal article" date="2010" name="Nature">
        <title>The Ectocarpus genome and the independent evolution of multicellularity in brown algae.</title>
        <authorList>
            <person name="Cock J.M."/>
            <person name="Sterck L."/>
            <person name="Rouze P."/>
            <person name="Scornet D."/>
            <person name="Allen A.E."/>
            <person name="Amoutzias G."/>
            <person name="Anthouard V."/>
            <person name="Artiguenave F."/>
            <person name="Aury J.M."/>
            <person name="Badger J.H."/>
            <person name="Beszteri B."/>
            <person name="Billiau K."/>
            <person name="Bonnet E."/>
            <person name="Bothwell J.H."/>
            <person name="Bowler C."/>
            <person name="Boyen C."/>
            <person name="Brownlee C."/>
            <person name="Carrano C.J."/>
            <person name="Charrier B."/>
            <person name="Cho G.Y."/>
            <person name="Coelho S.M."/>
            <person name="Collen J."/>
            <person name="Corre E."/>
            <person name="Da Silva C."/>
            <person name="Delage L."/>
            <person name="Delaroque N."/>
            <person name="Dittami S.M."/>
            <person name="Doulbeau S."/>
            <person name="Elias M."/>
            <person name="Farnham G."/>
            <person name="Gachon C.M."/>
            <person name="Gschloessl B."/>
            <person name="Heesch S."/>
            <person name="Jabbari K."/>
            <person name="Jubin C."/>
            <person name="Kawai H."/>
            <person name="Kimura K."/>
            <person name="Kloareg B."/>
            <person name="Kupper F.C."/>
            <person name="Lang D."/>
            <person name="Le Bail A."/>
            <person name="Leblanc C."/>
            <person name="Lerouge P."/>
            <person name="Lohr M."/>
            <person name="Lopez P.J."/>
            <person name="Martens C."/>
            <person name="Maumus F."/>
            <person name="Michel G."/>
            <person name="Miranda-Saavedra D."/>
            <person name="Morales J."/>
            <person name="Moreau H."/>
            <person name="Motomura T."/>
            <person name="Nagasato C."/>
            <person name="Napoli C.A."/>
            <person name="Nelson D.R."/>
            <person name="Nyvall-Collen P."/>
            <person name="Peters A.F."/>
            <person name="Pommier C."/>
            <person name="Potin P."/>
            <person name="Poulain J."/>
            <person name="Quesneville H."/>
            <person name="Read B."/>
            <person name="Rensing S.A."/>
            <person name="Ritter A."/>
            <person name="Rousvoal S."/>
            <person name="Samanta M."/>
            <person name="Samson G."/>
            <person name="Schroeder D.C."/>
            <person name="Segurens B."/>
            <person name="Strittmatter M."/>
            <person name="Tonon T."/>
            <person name="Tregear J.W."/>
            <person name="Valentin K."/>
            <person name="von Dassow P."/>
            <person name="Yamagishi T."/>
            <person name="Van de Peer Y."/>
            <person name="Wincker P."/>
        </authorList>
    </citation>
    <scope>NUCLEOTIDE SEQUENCE [LARGE SCALE GENOMIC DNA]</scope>
    <source>
        <strain evidence="15">Ec32 / CCAP1310/4</strain>
    </source>
</reference>
<dbReference type="eggNOG" id="KOG0724">
    <property type="taxonomic scope" value="Eukaryota"/>
</dbReference>